<evidence type="ECO:0000256" key="7">
    <source>
        <dbReference type="ARBA" id="ARBA00022839"/>
    </source>
</evidence>
<evidence type="ECO:0000256" key="9">
    <source>
        <dbReference type="ARBA" id="ARBA00023125"/>
    </source>
</evidence>
<keyword evidence="5 15" id="KW-0378">Hydrolase</keyword>
<evidence type="ECO:0000256" key="1">
    <source>
        <dbReference type="ARBA" id="ARBA00009922"/>
    </source>
</evidence>
<feature type="domain" description="UvrD-like helicase ATP-binding" evidence="17">
    <location>
        <begin position="20"/>
        <end position="322"/>
    </location>
</feature>
<evidence type="ECO:0000313" key="19">
    <source>
        <dbReference type="EMBL" id="MDT0248249.1"/>
    </source>
</evidence>
<dbReference type="EMBL" id="JAMZMH010000004">
    <property type="protein sequence ID" value="MDT0248249.1"/>
    <property type="molecule type" value="Genomic_DNA"/>
</dbReference>
<feature type="compositionally biased region" description="Low complexity" evidence="16">
    <location>
        <begin position="353"/>
        <end position="366"/>
    </location>
</feature>
<dbReference type="AlphaFoldDB" id="A0AAE4G0C3"/>
<evidence type="ECO:0000259" key="17">
    <source>
        <dbReference type="PROSITE" id="PS51198"/>
    </source>
</evidence>
<keyword evidence="6 15" id="KW-0347">Helicase</keyword>
<dbReference type="EC" id="5.6.2.4" evidence="13"/>
<dbReference type="GO" id="GO:0000725">
    <property type="term" value="P:recombinational repair"/>
    <property type="evidence" value="ECO:0007669"/>
    <property type="project" value="TreeGrafter"/>
</dbReference>
<dbReference type="Pfam" id="PF12705">
    <property type="entry name" value="PDDEXK_1"/>
    <property type="match status" value="1"/>
</dbReference>
<sequence>MPQDPVRLLPPAEAAELPAADADGQRVLDRVAEGSNVVVLGAPGTGKTSLALRLLAEAVAGGRDAVLLAPTRARADWLRGRAAHLLREGHGDGVVRVRTPAALALTILTTSLTMRPDPLPPPVLLAGAEEDSVLASMVSTVTWPGLPAEATRSRAFRSELRNLLARAGELGISADDLADLGHRLNVPIWGPASQLLRTWDAQGRASAERRAQTRKMDTARLQDRAVEALSSWGADAVTVRRPVPDLVLVDDYQDCTAATARLLTALATPDPDGHRAQVVVLGDPDVAVETFRGGTPSLLVAAEDHSGLAATRLRLTTCYRGNPAIAAVIRDQSARVPVTGTTAHRQTTLAPQSSARSSVGPSSGASDAERPQAAAGVEVILASSAWQEHAHVARALRLEHVHHGTAWSQMAVIVRSAADAETLARDLRRRGVPLASRTPAVLLRAEPAAAALLDIVRAAIRDQLGGHGEPPQRDAAINLLTSPLVGLTTMDLRRLRRRLRQNPPAATPHASAPEPSEPRTTAPTAVPAPDPTADPTAGPGPRTGGDAALLALLADPERASGFARSLDGQPLSAQADRLLTAARILEALRAAIGQTPAEAPLDVEALLWAAWNASERAEAWRATALLPSASSVRMLLSEAAEHDLDVVTTLFKRAEVWAERHPGQDASSFLAELDAEVLPSDSVAPQGRRPEGVAVMTPAGCAGQEWELVVVVGLERDRWPDLRLRDSLTRTGLLVDAVTGRLTTDTAAPGEGSGGSGAVAAARAQVRADERRMLIMAVSRASRRLLLTATADAEHAPSPFLTEIARSAGIALTDADGAPLLTPDTGDLTLRGLVGELRHAAICGNLETATDAERRRGRAAVNLLADLARQGVPGADPATWIGATGPTSSAPLIAAGERIRVSPSDVEGLAACPLKWFLTRSGGSAPASDAQALGSLVHAVAERAETEHLRGPALREAFEERLADLGYPATWQGSLAADRARAMIERLDAYLADCDALGVRADVEQPVRADVDIPLSVLSPAVRQRAGLRIPAKGGNAVPVTISGRIDRLEHLGGLSGDDLEDSTDPDRKGTVRVIDLKTGQRVPKDVQRHPQLATYRLALSSQGLDVVGGALVLLGKEPSKRSGDGYVLAPPGAALDPSPAAPEPAEKAACEPAEEPGDAEANGAADSSEEYWAEDLVAAAAVAGVGPQIEARTGEHCRTCRVKDSCPVQVEGRRVVS</sequence>
<dbReference type="Gene3D" id="1.10.10.160">
    <property type="match status" value="1"/>
</dbReference>
<dbReference type="InterPro" id="IPR038726">
    <property type="entry name" value="PDDEXK_AddAB-type"/>
</dbReference>
<evidence type="ECO:0000256" key="6">
    <source>
        <dbReference type="ARBA" id="ARBA00022806"/>
    </source>
</evidence>
<keyword evidence="10" id="KW-0234">DNA repair</keyword>
<feature type="binding site" evidence="15">
    <location>
        <begin position="41"/>
        <end position="48"/>
    </location>
    <ligand>
        <name>ATP</name>
        <dbReference type="ChEBI" id="CHEBI:30616"/>
    </ligand>
</feature>
<evidence type="ECO:0000256" key="14">
    <source>
        <dbReference type="ARBA" id="ARBA00048988"/>
    </source>
</evidence>
<dbReference type="GO" id="GO:0004527">
    <property type="term" value="F:exonuclease activity"/>
    <property type="evidence" value="ECO:0007669"/>
    <property type="project" value="UniProtKB-KW"/>
</dbReference>
<dbReference type="PANTHER" id="PTHR11070:SF59">
    <property type="entry name" value="DNA 3'-5' HELICASE"/>
    <property type="match status" value="1"/>
</dbReference>
<evidence type="ECO:0000256" key="4">
    <source>
        <dbReference type="ARBA" id="ARBA00022763"/>
    </source>
</evidence>
<feature type="domain" description="UvrD-like helicase C-terminal" evidence="18">
    <location>
        <begin position="346"/>
        <end position="703"/>
    </location>
</feature>
<accession>A0AAE4G0C3</accession>
<dbReference type="PROSITE" id="PS51198">
    <property type="entry name" value="UVRD_HELICASE_ATP_BIND"/>
    <property type="match status" value="1"/>
</dbReference>
<keyword evidence="4" id="KW-0227">DNA damage</keyword>
<dbReference type="InterPro" id="IPR011604">
    <property type="entry name" value="PDDEXK-like_dom_sf"/>
</dbReference>
<dbReference type="GO" id="GO:0003677">
    <property type="term" value="F:DNA binding"/>
    <property type="evidence" value="ECO:0007669"/>
    <property type="project" value="UniProtKB-KW"/>
</dbReference>
<evidence type="ECO:0000256" key="12">
    <source>
        <dbReference type="ARBA" id="ARBA00034617"/>
    </source>
</evidence>
<dbReference type="InterPro" id="IPR000212">
    <property type="entry name" value="DNA_helicase_UvrD/REP"/>
</dbReference>
<comment type="caution">
    <text evidence="19">The sequence shown here is derived from an EMBL/GenBank/DDBJ whole genome shotgun (WGS) entry which is preliminary data.</text>
</comment>
<evidence type="ECO:0000256" key="3">
    <source>
        <dbReference type="ARBA" id="ARBA00022741"/>
    </source>
</evidence>
<dbReference type="Proteomes" id="UP001180729">
    <property type="component" value="Unassembled WGS sequence"/>
</dbReference>
<feature type="region of interest" description="Disordered" evidence="16">
    <location>
        <begin position="337"/>
        <end position="371"/>
    </location>
</feature>
<comment type="catalytic activity">
    <reaction evidence="14">
        <text>ATP + H2O = ADP + phosphate + H(+)</text>
        <dbReference type="Rhea" id="RHEA:13065"/>
        <dbReference type="ChEBI" id="CHEBI:15377"/>
        <dbReference type="ChEBI" id="CHEBI:15378"/>
        <dbReference type="ChEBI" id="CHEBI:30616"/>
        <dbReference type="ChEBI" id="CHEBI:43474"/>
        <dbReference type="ChEBI" id="CHEBI:456216"/>
        <dbReference type="EC" id="5.6.2.4"/>
    </reaction>
</comment>
<evidence type="ECO:0000256" key="13">
    <source>
        <dbReference type="ARBA" id="ARBA00034808"/>
    </source>
</evidence>
<feature type="region of interest" description="Disordered" evidence="16">
    <location>
        <begin position="502"/>
        <end position="546"/>
    </location>
</feature>
<dbReference type="RefSeq" id="WP_311372329.1">
    <property type="nucleotide sequence ID" value="NZ_JAMZMH010000004.1"/>
</dbReference>
<dbReference type="InterPro" id="IPR013986">
    <property type="entry name" value="DExx_box_DNA_helicase_dom_sf"/>
</dbReference>
<dbReference type="Pfam" id="PF00580">
    <property type="entry name" value="UvrD-helicase"/>
    <property type="match status" value="1"/>
</dbReference>
<keyword evidence="11" id="KW-0413">Isomerase</keyword>
<keyword evidence="2" id="KW-0540">Nuclease</keyword>
<dbReference type="Gene3D" id="1.10.486.10">
    <property type="entry name" value="PCRA, domain 4"/>
    <property type="match status" value="1"/>
</dbReference>
<dbReference type="GO" id="GO:0005829">
    <property type="term" value="C:cytosol"/>
    <property type="evidence" value="ECO:0007669"/>
    <property type="project" value="TreeGrafter"/>
</dbReference>
<keyword evidence="9" id="KW-0238">DNA-binding</keyword>
<comment type="similarity">
    <text evidence="1">Belongs to the helicase family. UvrD subfamily.</text>
</comment>
<dbReference type="Gene3D" id="3.40.50.300">
    <property type="entry name" value="P-loop containing nucleotide triphosphate hydrolases"/>
    <property type="match status" value="3"/>
</dbReference>
<feature type="compositionally biased region" description="Polar residues" evidence="16">
    <location>
        <begin position="339"/>
        <end position="352"/>
    </location>
</feature>
<organism evidence="19 20">
    <name type="scientific">Actinomyces oris</name>
    <dbReference type="NCBI Taxonomy" id="544580"/>
    <lineage>
        <taxon>Bacteria</taxon>
        <taxon>Bacillati</taxon>
        <taxon>Actinomycetota</taxon>
        <taxon>Actinomycetes</taxon>
        <taxon>Actinomycetales</taxon>
        <taxon>Actinomycetaceae</taxon>
        <taxon>Actinomyces</taxon>
    </lineage>
</organism>
<feature type="region of interest" description="Disordered" evidence="16">
    <location>
        <begin position="1123"/>
        <end position="1169"/>
    </location>
</feature>
<dbReference type="SUPFAM" id="SSF52540">
    <property type="entry name" value="P-loop containing nucleoside triphosphate hydrolases"/>
    <property type="match status" value="1"/>
</dbReference>
<dbReference type="GO" id="GO:0033202">
    <property type="term" value="C:DNA helicase complex"/>
    <property type="evidence" value="ECO:0007669"/>
    <property type="project" value="TreeGrafter"/>
</dbReference>
<keyword evidence="8 15" id="KW-0067">ATP-binding</keyword>
<dbReference type="PROSITE" id="PS51217">
    <property type="entry name" value="UVRD_HELICASE_CTER"/>
    <property type="match status" value="1"/>
</dbReference>
<evidence type="ECO:0000256" key="2">
    <source>
        <dbReference type="ARBA" id="ARBA00022722"/>
    </source>
</evidence>
<evidence type="ECO:0000256" key="5">
    <source>
        <dbReference type="ARBA" id="ARBA00022801"/>
    </source>
</evidence>
<dbReference type="SMART" id="SM00382">
    <property type="entry name" value="AAA"/>
    <property type="match status" value="1"/>
</dbReference>
<name>A0AAE4G0C3_9ACTO</name>
<evidence type="ECO:0000259" key="18">
    <source>
        <dbReference type="PROSITE" id="PS51217"/>
    </source>
</evidence>
<keyword evidence="3 15" id="KW-0547">Nucleotide-binding</keyword>
<comment type="catalytic activity">
    <reaction evidence="12">
        <text>Couples ATP hydrolysis with the unwinding of duplex DNA by translocating in the 3'-5' direction.</text>
        <dbReference type="EC" id="5.6.2.4"/>
    </reaction>
</comment>
<feature type="compositionally biased region" description="Low complexity" evidence="16">
    <location>
        <begin position="533"/>
        <end position="546"/>
    </location>
</feature>
<reference evidence="19" key="1">
    <citation type="submission" date="2022-06" db="EMBL/GenBank/DDBJ databases">
        <title>Draft Genome Sequences of Three Actinomyces oris Strains, Isolated from Healthy Human Feces.</title>
        <authorList>
            <person name="Ye Y."/>
            <person name="Liu C."/>
            <person name="Zhao J."/>
            <person name="Xu J."/>
            <person name="Huang H."/>
            <person name="Wang B."/>
            <person name="Wei J."/>
            <person name="Jing X."/>
        </authorList>
    </citation>
    <scope>NUCLEOTIDE SEQUENCE</scope>
    <source>
        <strain evidence="19">CNGBCC1803368</strain>
    </source>
</reference>
<dbReference type="InterPro" id="IPR027417">
    <property type="entry name" value="P-loop_NTPase"/>
</dbReference>
<evidence type="ECO:0000256" key="8">
    <source>
        <dbReference type="ARBA" id="ARBA00022840"/>
    </source>
</evidence>
<proteinExistence type="inferred from homology"/>
<evidence type="ECO:0000256" key="16">
    <source>
        <dbReference type="SAM" id="MobiDB-lite"/>
    </source>
</evidence>
<dbReference type="Gene3D" id="3.90.320.10">
    <property type="match status" value="1"/>
</dbReference>
<dbReference type="GO" id="GO:0043138">
    <property type="term" value="F:3'-5' DNA helicase activity"/>
    <property type="evidence" value="ECO:0007669"/>
    <property type="project" value="UniProtKB-EC"/>
</dbReference>
<dbReference type="InterPro" id="IPR014016">
    <property type="entry name" value="UvrD-like_ATP-bd"/>
</dbReference>
<evidence type="ECO:0000256" key="11">
    <source>
        <dbReference type="ARBA" id="ARBA00023235"/>
    </source>
</evidence>
<protein>
    <recommendedName>
        <fullName evidence="13">DNA 3'-5' helicase</fullName>
        <ecNumber evidence="13">5.6.2.4</ecNumber>
    </recommendedName>
</protein>
<evidence type="ECO:0000256" key="10">
    <source>
        <dbReference type="ARBA" id="ARBA00023204"/>
    </source>
</evidence>
<dbReference type="InterPro" id="IPR003593">
    <property type="entry name" value="AAA+_ATPase"/>
</dbReference>
<evidence type="ECO:0000256" key="15">
    <source>
        <dbReference type="PROSITE-ProRule" id="PRU00560"/>
    </source>
</evidence>
<gene>
    <name evidence="19" type="ORF">RMW62_04045</name>
</gene>
<dbReference type="PANTHER" id="PTHR11070">
    <property type="entry name" value="UVRD / RECB / PCRA DNA HELICASE FAMILY MEMBER"/>
    <property type="match status" value="1"/>
</dbReference>
<keyword evidence="7" id="KW-0269">Exonuclease</keyword>
<dbReference type="InterPro" id="IPR014017">
    <property type="entry name" value="DNA_helicase_UvrD-like_C"/>
</dbReference>
<dbReference type="GO" id="GO:0005524">
    <property type="term" value="F:ATP binding"/>
    <property type="evidence" value="ECO:0007669"/>
    <property type="project" value="UniProtKB-UniRule"/>
</dbReference>
<evidence type="ECO:0000313" key="20">
    <source>
        <dbReference type="Proteomes" id="UP001180729"/>
    </source>
</evidence>